<dbReference type="AlphaFoldDB" id="A0A1H7Y8A3"/>
<sequence length="46" mass="5305">MKSRILKAVVAVVAPLVIEFIIKKIAEKFDEKPAEDKKRVPVQNWE</sequence>
<dbReference type="EMBL" id="FOBV01000003">
    <property type="protein sequence ID" value="SEM41548.1"/>
    <property type="molecule type" value="Genomic_DNA"/>
</dbReference>
<keyword evidence="2" id="KW-1185">Reference proteome</keyword>
<proteinExistence type="predicted"/>
<dbReference type="Proteomes" id="UP000199450">
    <property type="component" value="Unassembled WGS sequence"/>
</dbReference>
<accession>A0A1H7Y8A3</accession>
<dbReference type="RefSeq" id="WP_177175253.1">
    <property type="nucleotide sequence ID" value="NZ_DAMCDB010000060.1"/>
</dbReference>
<name>A0A1H7Y8A3_9FLAO</name>
<evidence type="ECO:0000313" key="1">
    <source>
        <dbReference type="EMBL" id="SEM41548.1"/>
    </source>
</evidence>
<organism evidence="1 2">
    <name type="scientific">Chryseobacterium taichungense</name>
    <dbReference type="NCBI Taxonomy" id="295069"/>
    <lineage>
        <taxon>Bacteria</taxon>
        <taxon>Pseudomonadati</taxon>
        <taxon>Bacteroidota</taxon>
        <taxon>Flavobacteriia</taxon>
        <taxon>Flavobacteriales</taxon>
        <taxon>Weeksellaceae</taxon>
        <taxon>Chryseobacterium group</taxon>
        <taxon>Chryseobacterium</taxon>
    </lineage>
</organism>
<protein>
    <submittedName>
        <fullName evidence="1">Uncharacterized protein</fullName>
    </submittedName>
</protein>
<reference evidence="2" key="1">
    <citation type="submission" date="2016-10" db="EMBL/GenBank/DDBJ databases">
        <authorList>
            <person name="Varghese N."/>
            <person name="Submissions S."/>
        </authorList>
    </citation>
    <scope>NUCLEOTIDE SEQUENCE [LARGE SCALE GENOMIC DNA]</scope>
    <source>
        <strain evidence="2">DSM 17453</strain>
    </source>
</reference>
<gene>
    <name evidence="1" type="ORF">SAMN05421856_10394</name>
</gene>
<evidence type="ECO:0000313" key="2">
    <source>
        <dbReference type="Proteomes" id="UP000199450"/>
    </source>
</evidence>